<proteinExistence type="inferred from homology"/>
<dbReference type="CDD" id="cd00822">
    <property type="entry name" value="TopoII_Trans_DNA_gyrase"/>
    <property type="match status" value="1"/>
</dbReference>
<dbReference type="GO" id="GO:0005694">
    <property type="term" value="C:chromosome"/>
    <property type="evidence" value="ECO:0007669"/>
    <property type="project" value="InterPro"/>
</dbReference>
<protein>
    <recommendedName>
        <fullName evidence="11">DNA gyrase subunit B</fullName>
        <ecNumber evidence="11">5.6.2.2</ecNumber>
    </recommendedName>
</protein>
<dbReference type="InterPro" id="IPR020568">
    <property type="entry name" value="Ribosomal_Su5_D2-typ_SF"/>
</dbReference>
<gene>
    <name evidence="13" type="primary">gyrB</name>
    <name evidence="13" type="ORF">CMESO_446</name>
</gene>
<sequence>MKLSFGFSRIELLKKKEKLALNSPTYLISFKKFQKKKFFKKILAEETSYNAGKITVLEGLEPVRRRPGVFIGSTGIKGLHHLAYEIIDNSVDEALAGYCSDILICINSNMSLTIKDKGRGIPTDIHPVTGKTALETVLTILHAGGKFGGGGYKVSGGLHGVGVSVVNALSEFFHINTRRIQRRCSMRFVRGKTIGEIKINQKSRNSLEINGTSVNFKPDFQIFSGSFVYDSFIIGERLNELAFLNSDLKLIIEDRRKNKIKKSIFKYAGGISEYIIALSKKKSPIHPIINIDKEFKGMNMQIALQWTKEHSSENILSFVNNIKTNEGGTHLDSLKVVLTRTLNYFGRKSGKFKENFPNLSGDFIREGLFGIISVKIPEPEFEGQTKSKLGNPEIRGVIDTVVGNYLKEFFEIQNPDACFSILEKAIAAFQAAEAAKKAKELIRRKSALEFITLPGKLADCSIKNPKESEIFIVEGDSAGGSAKQARDRMFQAILPLRGKIINIEKTDETKIYKNTEIQALISALGLGTRGDLFKIDQLRYRRIIIMTDADVDGAHIRTLLLTFFYRYQRKLIENGFVYIACPPLYKIEDVGKNKKNFKNYCYSDGELEFFMSRMSKKINVQRFKGLGEMMPEQLWETTMNPSTRILKKVEVIDLIKADRIFNVLMGDKVFARKEFIQIHADKMRLENIDY</sequence>
<dbReference type="InterPro" id="IPR036890">
    <property type="entry name" value="HATPase_C_sf"/>
</dbReference>
<dbReference type="SUPFAM" id="SSF56719">
    <property type="entry name" value="Type II DNA topoisomerase"/>
    <property type="match status" value="1"/>
</dbReference>
<dbReference type="EC" id="5.6.2.2" evidence="11"/>
<dbReference type="InterPro" id="IPR002288">
    <property type="entry name" value="DNA_gyrase_B_C"/>
</dbReference>
<dbReference type="Pfam" id="PF00204">
    <property type="entry name" value="DNA_gyraseB"/>
    <property type="match status" value="1"/>
</dbReference>
<dbReference type="Pfam" id="PF02518">
    <property type="entry name" value="HATPase_c"/>
    <property type="match status" value="1"/>
</dbReference>
<evidence type="ECO:0000313" key="13">
    <source>
        <dbReference type="EMBL" id="AFP65598.1"/>
    </source>
</evidence>
<dbReference type="NCBIfam" id="TIGR01059">
    <property type="entry name" value="gyrB"/>
    <property type="match status" value="1"/>
</dbReference>
<dbReference type="SUPFAM" id="SSF55874">
    <property type="entry name" value="ATPase domain of HSP90 chaperone/DNA topoisomerase II/histidine kinase"/>
    <property type="match status" value="1"/>
</dbReference>
<dbReference type="PROSITE" id="PS00177">
    <property type="entry name" value="TOPOISOMERASE_II"/>
    <property type="match status" value="1"/>
</dbReference>
<dbReference type="InterPro" id="IPR011557">
    <property type="entry name" value="GyrB"/>
</dbReference>
<evidence type="ECO:0000256" key="5">
    <source>
        <dbReference type="ARBA" id="ARBA00022741"/>
    </source>
</evidence>
<dbReference type="GO" id="GO:0003918">
    <property type="term" value="F:DNA topoisomerase type II (double strand cut, ATP-hydrolyzing) activity"/>
    <property type="evidence" value="ECO:0007669"/>
    <property type="project" value="UniProtKB-UniRule"/>
</dbReference>
<dbReference type="SMART" id="SM00387">
    <property type="entry name" value="HATPase_c"/>
    <property type="match status" value="1"/>
</dbReference>
<dbReference type="NCBIfam" id="NF004189">
    <property type="entry name" value="PRK05644.1"/>
    <property type="match status" value="1"/>
</dbReference>
<dbReference type="InterPro" id="IPR013760">
    <property type="entry name" value="Topo_IIA-like_dom_sf"/>
</dbReference>
<dbReference type="CDD" id="cd03366">
    <property type="entry name" value="TOPRIM_TopoIIA_GyrB"/>
    <property type="match status" value="1"/>
</dbReference>
<keyword evidence="9" id="KW-0238">DNA-binding</keyword>
<keyword evidence="6 11" id="KW-0067">ATP-binding</keyword>
<dbReference type="PRINTS" id="PR00418">
    <property type="entry name" value="TPI2FAMILY"/>
</dbReference>
<dbReference type="Gene3D" id="3.30.230.10">
    <property type="match status" value="1"/>
</dbReference>
<evidence type="ECO:0000256" key="10">
    <source>
        <dbReference type="ARBA" id="ARBA00023235"/>
    </source>
</evidence>
<dbReference type="GO" id="GO:0005524">
    <property type="term" value="F:ATP binding"/>
    <property type="evidence" value="ECO:0007669"/>
    <property type="project" value="UniProtKB-UniRule"/>
</dbReference>
<comment type="catalytic activity">
    <reaction evidence="1 11">
        <text>ATP-dependent breakage, passage and rejoining of double-stranded DNA.</text>
        <dbReference type="EC" id="5.6.2.2"/>
    </reaction>
</comment>
<evidence type="ECO:0000256" key="1">
    <source>
        <dbReference type="ARBA" id="ARBA00000185"/>
    </source>
</evidence>
<keyword evidence="8 11" id="KW-0799">Topoisomerase</keyword>
<evidence type="ECO:0000256" key="9">
    <source>
        <dbReference type="ARBA" id="ARBA00023125"/>
    </source>
</evidence>
<dbReference type="InterPro" id="IPR013759">
    <property type="entry name" value="Topo_IIA_B_C"/>
</dbReference>
<dbReference type="Pfam" id="PF01751">
    <property type="entry name" value="Toprim"/>
    <property type="match status" value="1"/>
</dbReference>
<evidence type="ECO:0000256" key="6">
    <source>
        <dbReference type="ARBA" id="ARBA00022840"/>
    </source>
</evidence>
<dbReference type="GO" id="GO:0006265">
    <property type="term" value="P:DNA topological change"/>
    <property type="evidence" value="ECO:0007669"/>
    <property type="project" value="UniProtKB-UniRule"/>
</dbReference>
<evidence type="ECO:0000313" key="14">
    <source>
        <dbReference type="Proteomes" id="UP000243348"/>
    </source>
</evidence>
<organism evidence="13 14">
    <name type="scientific">Chroomonas mesostigmatica CCMP1168</name>
    <dbReference type="NCBI Taxonomy" id="1195612"/>
    <lineage>
        <taxon>Eukaryota</taxon>
        <taxon>Cryptophyceae</taxon>
        <taxon>Pyrenomonadales</taxon>
        <taxon>Chroomonadaceae</taxon>
        <taxon>Chroomonas</taxon>
    </lineage>
</organism>
<evidence type="ECO:0000259" key="12">
    <source>
        <dbReference type="PROSITE" id="PS50880"/>
    </source>
</evidence>
<evidence type="ECO:0000256" key="11">
    <source>
        <dbReference type="RuleBase" id="RU362094"/>
    </source>
</evidence>
<keyword evidence="13" id="KW-0542">Nucleomorph</keyword>
<comment type="function">
    <text evidence="11">A type II topoisomerase that negatively supercoils closed circular double-stranded DNA in an ATP-dependent manner.</text>
</comment>
<dbReference type="FunFam" id="3.40.50.670:FF:000002">
    <property type="entry name" value="DNA gyrase subunit B"/>
    <property type="match status" value="1"/>
</dbReference>
<reference evidence="13 14" key="1">
    <citation type="journal article" date="2012" name="Genome Biol. Evol.">
        <title>Nucleomorph genome sequence of the cryptophyte alga Chroomonas mesostigmatica CCMP1168 reveals lineage-specific gene loss and genome complexity.</title>
        <authorList>
            <person name="Moore C.E."/>
            <person name="Curtis B."/>
            <person name="Mills T."/>
            <person name="Tanifuji G."/>
            <person name="Archibald J.M."/>
        </authorList>
    </citation>
    <scope>NUCLEOTIDE SEQUENCE [LARGE SCALE GENOMIC DNA]</scope>
    <source>
        <strain evidence="13 14">CCMP1168</strain>
    </source>
</reference>
<evidence type="ECO:0000256" key="3">
    <source>
        <dbReference type="ARBA" id="ARBA00010708"/>
    </source>
</evidence>
<evidence type="ECO:0000256" key="4">
    <source>
        <dbReference type="ARBA" id="ARBA00022723"/>
    </source>
</evidence>
<comment type="similarity">
    <text evidence="3 11">Belongs to the type II topoisomerase GyrB family.</text>
</comment>
<dbReference type="SMART" id="SM00433">
    <property type="entry name" value="TOP2c"/>
    <property type="match status" value="1"/>
</dbReference>
<keyword evidence="4" id="KW-0479">Metal-binding</keyword>
<dbReference type="InterPro" id="IPR018522">
    <property type="entry name" value="TopoIIA_CS"/>
</dbReference>
<keyword evidence="11" id="KW-0809">Transit peptide</keyword>
<dbReference type="SUPFAM" id="SSF54211">
    <property type="entry name" value="Ribosomal protein S5 domain 2-like"/>
    <property type="match status" value="1"/>
</dbReference>
<dbReference type="EMBL" id="CP003682">
    <property type="protein sequence ID" value="AFP65598.1"/>
    <property type="molecule type" value="Genomic_DNA"/>
</dbReference>
<accession>J7G8N4</accession>
<dbReference type="GO" id="GO:0003677">
    <property type="term" value="F:DNA binding"/>
    <property type="evidence" value="ECO:0007669"/>
    <property type="project" value="UniProtKB-UniRule"/>
</dbReference>
<evidence type="ECO:0000256" key="7">
    <source>
        <dbReference type="ARBA" id="ARBA00022842"/>
    </source>
</evidence>
<comment type="subunit">
    <text evidence="11">Made up of two chains. The A chain is responsible for DNA breakage and rejoining; the B chain catalyzes ATP hydrolysis.</text>
</comment>
<dbReference type="InterPro" id="IPR006171">
    <property type="entry name" value="TOPRIM_dom"/>
</dbReference>
<dbReference type="AlphaFoldDB" id="J7G8N4"/>
<feature type="domain" description="Toprim" evidence="12">
    <location>
        <begin position="468"/>
        <end position="583"/>
    </location>
</feature>
<dbReference type="PANTHER" id="PTHR45866:SF1">
    <property type="entry name" value="DNA GYRASE SUBUNIT B, MITOCHONDRIAL"/>
    <property type="match status" value="1"/>
</dbReference>
<keyword evidence="10 11" id="KW-0413">Isomerase</keyword>
<keyword evidence="5 11" id="KW-0547">Nucleotide-binding</keyword>
<dbReference type="InterPro" id="IPR001241">
    <property type="entry name" value="Topo_IIA"/>
</dbReference>
<evidence type="ECO:0000256" key="2">
    <source>
        <dbReference type="ARBA" id="ARBA00001946"/>
    </source>
</evidence>
<evidence type="ECO:0000256" key="8">
    <source>
        <dbReference type="ARBA" id="ARBA00023029"/>
    </source>
</evidence>
<dbReference type="InterPro" id="IPR013506">
    <property type="entry name" value="Topo_IIA_bsu_dom2"/>
</dbReference>
<dbReference type="PRINTS" id="PR01159">
    <property type="entry name" value="DNAGYRASEB"/>
</dbReference>
<dbReference type="InterPro" id="IPR014721">
    <property type="entry name" value="Ribsml_uS5_D2-typ_fold_subgr"/>
</dbReference>
<dbReference type="InterPro" id="IPR000565">
    <property type="entry name" value="Topo_IIA_B"/>
</dbReference>
<dbReference type="Proteomes" id="UP000243348">
    <property type="component" value="Nucleomorph 3"/>
</dbReference>
<name>J7G8N4_9CRYP</name>
<dbReference type="Gene3D" id="3.40.50.670">
    <property type="match status" value="1"/>
</dbReference>
<comment type="cofactor">
    <cofactor evidence="2">
        <name>Mg(2+)</name>
        <dbReference type="ChEBI" id="CHEBI:18420"/>
    </cofactor>
</comment>
<geneLocation type="nucleomorph" evidence="13"/>
<dbReference type="PANTHER" id="PTHR45866">
    <property type="entry name" value="DNA GYRASE/TOPOISOMERASE SUBUNIT B"/>
    <property type="match status" value="1"/>
</dbReference>
<dbReference type="GO" id="GO:0046872">
    <property type="term" value="F:metal ion binding"/>
    <property type="evidence" value="ECO:0007669"/>
    <property type="project" value="UniProtKB-UniRule"/>
</dbReference>
<dbReference type="Gene3D" id="3.30.565.10">
    <property type="entry name" value="Histidine kinase-like ATPase, C-terminal domain"/>
    <property type="match status" value="1"/>
</dbReference>
<dbReference type="PROSITE" id="PS50880">
    <property type="entry name" value="TOPRIM"/>
    <property type="match status" value="1"/>
</dbReference>
<comment type="cofactor">
    <cofactor evidence="11">
        <name>Ca(2+)</name>
        <dbReference type="ChEBI" id="CHEBI:29108"/>
    </cofactor>
    <cofactor evidence="11">
        <name>Mg(2+)</name>
        <dbReference type="ChEBI" id="CHEBI:18420"/>
    </cofactor>
    <cofactor evidence="11">
        <name>Mn(2+)</name>
        <dbReference type="ChEBI" id="CHEBI:29035"/>
    </cofactor>
</comment>
<dbReference type="InterPro" id="IPR003594">
    <property type="entry name" value="HATPase_dom"/>
</dbReference>
<dbReference type="Pfam" id="PF00986">
    <property type="entry name" value="DNA_gyraseB_C"/>
    <property type="match status" value="1"/>
</dbReference>
<keyword evidence="7" id="KW-0460">Magnesium</keyword>
<dbReference type="InterPro" id="IPR034160">
    <property type="entry name" value="TOPRIM_GyrB"/>
</dbReference>